<accession>A0A2H0BE81</accession>
<proteinExistence type="inferred from homology"/>
<keyword evidence="4 5" id="KW-0413">Isomerase</keyword>
<evidence type="ECO:0000256" key="4">
    <source>
        <dbReference type="ARBA" id="ARBA00023235"/>
    </source>
</evidence>
<dbReference type="PANTHER" id="PTHR43811:SF19">
    <property type="entry name" value="39 KDA FK506-BINDING NUCLEAR PROTEIN"/>
    <property type="match status" value="1"/>
</dbReference>
<evidence type="ECO:0000313" key="8">
    <source>
        <dbReference type="EMBL" id="PIP55941.1"/>
    </source>
</evidence>
<dbReference type="Proteomes" id="UP000229794">
    <property type="component" value="Unassembled WGS sequence"/>
</dbReference>
<dbReference type="PANTHER" id="PTHR43811">
    <property type="entry name" value="FKBP-TYPE PEPTIDYL-PROLYL CIS-TRANS ISOMERASE FKPA"/>
    <property type="match status" value="1"/>
</dbReference>
<evidence type="ECO:0000313" key="9">
    <source>
        <dbReference type="Proteomes" id="UP000229794"/>
    </source>
</evidence>
<name>A0A2H0BE81_9BACT</name>
<dbReference type="Gene3D" id="3.10.50.40">
    <property type="match status" value="1"/>
</dbReference>
<evidence type="ECO:0000259" key="7">
    <source>
        <dbReference type="PROSITE" id="PS50059"/>
    </source>
</evidence>
<protein>
    <recommendedName>
        <fullName evidence="6">Peptidyl-prolyl cis-trans isomerase</fullName>
        <ecNumber evidence="6">5.2.1.8</ecNumber>
    </recommendedName>
</protein>
<comment type="similarity">
    <text evidence="2 6">Belongs to the FKBP-type PPIase family.</text>
</comment>
<evidence type="ECO:0000256" key="6">
    <source>
        <dbReference type="RuleBase" id="RU003915"/>
    </source>
</evidence>
<dbReference type="SUPFAM" id="SSF54534">
    <property type="entry name" value="FKBP-like"/>
    <property type="match status" value="1"/>
</dbReference>
<dbReference type="EC" id="5.2.1.8" evidence="6"/>
<evidence type="ECO:0000256" key="3">
    <source>
        <dbReference type="ARBA" id="ARBA00023110"/>
    </source>
</evidence>
<dbReference type="PROSITE" id="PS50059">
    <property type="entry name" value="FKBP_PPIASE"/>
    <property type="match status" value="1"/>
</dbReference>
<evidence type="ECO:0000256" key="2">
    <source>
        <dbReference type="ARBA" id="ARBA00006577"/>
    </source>
</evidence>
<dbReference type="InterPro" id="IPR001179">
    <property type="entry name" value="PPIase_FKBP_dom"/>
</dbReference>
<dbReference type="EMBL" id="PCST01000007">
    <property type="protein sequence ID" value="PIP55941.1"/>
    <property type="molecule type" value="Genomic_DNA"/>
</dbReference>
<comment type="catalytic activity">
    <reaction evidence="1 5 6">
        <text>[protein]-peptidylproline (omega=180) = [protein]-peptidylproline (omega=0)</text>
        <dbReference type="Rhea" id="RHEA:16237"/>
        <dbReference type="Rhea" id="RHEA-COMP:10747"/>
        <dbReference type="Rhea" id="RHEA-COMP:10748"/>
        <dbReference type="ChEBI" id="CHEBI:83833"/>
        <dbReference type="ChEBI" id="CHEBI:83834"/>
        <dbReference type="EC" id="5.2.1.8"/>
    </reaction>
</comment>
<dbReference type="FunFam" id="3.10.50.40:FF:000006">
    <property type="entry name" value="Peptidyl-prolyl cis-trans isomerase"/>
    <property type="match status" value="1"/>
</dbReference>
<dbReference type="GO" id="GO:0003755">
    <property type="term" value="F:peptidyl-prolyl cis-trans isomerase activity"/>
    <property type="evidence" value="ECO:0007669"/>
    <property type="project" value="UniProtKB-UniRule"/>
</dbReference>
<sequence>MKKLNKNQWIAVSASLAFLTYLLFAGPIMNLFNPPADNLNTDSQMPESGFVAEEVSIGNGASAEPGDTLTVHYVGTLTDGKVFDSSLDRGAPISFTLGVAQVIRGWDEGLVGMQVGGKRTLIIAPDYAYGAEGAGPIPPNSTLIFEVELIDVEKPASR</sequence>
<keyword evidence="3 5" id="KW-0697">Rotamase</keyword>
<evidence type="ECO:0000256" key="5">
    <source>
        <dbReference type="PROSITE-ProRule" id="PRU00277"/>
    </source>
</evidence>
<comment type="caution">
    <text evidence="8">The sequence shown here is derived from an EMBL/GenBank/DDBJ whole genome shotgun (WGS) entry which is preliminary data.</text>
</comment>
<feature type="domain" description="PPIase FKBP-type" evidence="7">
    <location>
        <begin position="66"/>
        <end position="153"/>
    </location>
</feature>
<dbReference type="InterPro" id="IPR046357">
    <property type="entry name" value="PPIase_dom_sf"/>
</dbReference>
<organism evidence="8 9">
    <name type="scientific">Candidatus Zambryskibacteria bacterium CG22_combo_CG10-13_8_21_14_all_42_17</name>
    <dbReference type="NCBI Taxonomy" id="1975118"/>
    <lineage>
        <taxon>Bacteria</taxon>
        <taxon>Candidatus Zambryskiibacteriota</taxon>
    </lineage>
</organism>
<reference evidence="8 9" key="1">
    <citation type="submission" date="2017-09" db="EMBL/GenBank/DDBJ databases">
        <title>Depth-based differentiation of microbial function through sediment-hosted aquifers and enrichment of novel symbionts in the deep terrestrial subsurface.</title>
        <authorList>
            <person name="Probst A.J."/>
            <person name="Ladd B."/>
            <person name="Jarett J.K."/>
            <person name="Geller-Mcgrath D.E."/>
            <person name="Sieber C.M."/>
            <person name="Emerson J.B."/>
            <person name="Anantharaman K."/>
            <person name="Thomas B.C."/>
            <person name="Malmstrom R."/>
            <person name="Stieglmeier M."/>
            <person name="Klingl A."/>
            <person name="Woyke T."/>
            <person name="Ryan C.M."/>
            <person name="Banfield J.F."/>
        </authorList>
    </citation>
    <scope>NUCLEOTIDE SEQUENCE [LARGE SCALE GENOMIC DNA]</scope>
    <source>
        <strain evidence="8">CG22_combo_CG10-13_8_21_14_all_42_17</strain>
    </source>
</reference>
<dbReference type="Pfam" id="PF00254">
    <property type="entry name" value="FKBP_C"/>
    <property type="match status" value="1"/>
</dbReference>
<evidence type="ECO:0000256" key="1">
    <source>
        <dbReference type="ARBA" id="ARBA00000971"/>
    </source>
</evidence>
<gene>
    <name evidence="8" type="ORF">COX06_00535</name>
</gene>
<dbReference type="AlphaFoldDB" id="A0A2H0BE81"/>